<dbReference type="STRING" id="1386089.N865_05315"/>
<gene>
    <name evidence="1" type="ORF">N865_05315</name>
</gene>
<evidence type="ECO:0000313" key="2">
    <source>
        <dbReference type="Proteomes" id="UP000019489"/>
    </source>
</evidence>
<reference evidence="1 2" key="1">
    <citation type="submission" date="2013-08" db="EMBL/GenBank/DDBJ databases">
        <title>Intrasporangium oryzae NRRL B-24470.</title>
        <authorList>
            <person name="Liu H."/>
            <person name="Wang G."/>
        </authorList>
    </citation>
    <scope>NUCLEOTIDE SEQUENCE [LARGE SCALE GENOMIC DNA]</scope>
    <source>
        <strain evidence="1 2">NRRL B-24470</strain>
    </source>
</reference>
<proteinExistence type="predicted"/>
<keyword evidence="2" id="KW-1185">Reference proteome</keyword>
<dbReference type="RefSeq" id="WP_034803058.1">
    <property type="nucleotide sequence ID" value="NZ_AWSA01000010.1"/>
</dbReference>
<sequence>MELSRLETVSPALAARILSASPDSARQFAFQAAELACAAVRLDDPAVLEALAVGTRGRLPSPGAIEETSRLCADFEQAYFEALATSGPGVGGDDAGMLRSFALARAASAVVMAARADAHEAAIEAAYETWTVTDDLDGLEDLASRLL</sequence>
<name>W9G926_9MICO</name>
<accession>W9G926</accession>
<evidence type="ECO:0000313" key="1">
    <source>
        <dbReference type="EMBL" id="EWT02520.1"/>
    </source>
</evidence>
<dbReference type="Proteomes" id="UP000019489">
    <property type="component" value="Unassembled WGS sequence"/>
</dbReference>
<dbReference type="AlphaFoldDB" id="W9G926"/>
<protein>
    <submittedName>
        <fullName evidence="1">Uncharacterized protein</fullName>
    </submittedName>
</protein>
<organism evidence="1 2">
    <name type="scientific">Intrasporangium oryzae NRRL B-24470</name>
    <dbReference type="NCBI Taxonomy" id="1386089"/>
    <lineage>
        <taxon>Bacteria</taxon>
        <taxon>Bacillati</taxon>
        <taxon>Actinomycetota</taxon>
        <taxon>Actinomycetes</taxon>
        <taxon>Micrococcales</taxon>
        <taxon>Intrasporangiaceae</taxon>
        <taxon>Intrasporangium</taxon>
    </lineage>
</organism>
<dbReference type="EMBL" id="AWSA01000010">
    <property type="protein sequence ID" value="EWT02520.1"/>
    <property type="molecule type" value="Genomic_DNA"/>
</dbReference>
<comment type="caution">
    <text evidence="1">The sequence shown here is derived from an EMBL/GenBank/DDBJ whole genome shotgun (WGS) entry which is preliminary data.</text>
</comment>